<dbReference type="AlphaFoldDB" id="A0A3R5V367"/>
<comment type="similarity">
    <text evidence="1 7">Belongs to the class-I aminoacyl-tRNA synthetase family. Glutamate--tRNA ligase type 1 subfamily.</text>
</comment>
<dbReference type="SUPFAM" id="SSF52374">
    <property type="entry name" value="Nucleotidylyl transferase"/>
    <property type="match status" value="1"/>
</dbReference>
<comment type="subunit">
    <text evidence="7">Monomer.</text>
</comment>
<feature type="short sequence motif" description="'KMSKS' region" evidence="7">
    <location>
        <begin position="256"/>
        <end position="260"/>
    </location>
</feature>
<dbReference type="SUPFAM" id="SSF48163">
    <property type="entry name" value="An anticodon-binding domain of class I aminoacyl-tRNA synthetases"/>
    <property type="match status" value="1"/>
</dbReference>
<keyword evidence="5 7" id="KW-0648">Protein biosynthesis</keyword>
<dbReference type="Gene3D" id="1.10.10.350">
    <property type="match status" value="1"/>
</dbReference>
<evidence type="ECO:0000259" key="9">
    <source>
        <dbReference type="Pfam" id="PF19269"/>
    </source>
</evidence>
<evidence type="ECO:0000313" key="11">
    <source>
        <dbReference type="Proteomes" id="UP000287502"/>
    </source>
</evidence>
<evidence type="ECO:0000256" key="3">
    <source>
        <dbReference type="ARBA" id="ARBA00022741"/>
    </source>
</evidence>
<dbReference type="PRINTS" id="PR00987">
    <property type="entry name" value="TRNASYNTHGLU"/>
</dbReference>
<evidence type="ECO:0000256" key="6">
    <source>
        <dbReference type="ARBA" id="ARBA00023146"/>
    </source>
</evidence>
<proteinExistence type="inferred from homology"/>
<dbReference type="GO" id="GO:0004818">
    <property type="term" value="F:glutamate-tRNA ligase activity"/>
    <property type="evidence" value="ECO:0007669"/>
    <property type="project" value="UniProtKB-UniRule"/>
</dbReference>
<comment type="function">
    <text evidence="7">Catalyzes the attachment of glutamate to tRNA(Glu) in a two-step reaction: glutamate is first activated by ATP to form Glu-AMP and then transferred to the acceptor end of tRNA(Glu).</text>
</comment>
<keyword evidence="6 7" id="KW-0030">Aminoacyl-tRNA synthetase</keyword>
<dbReference type="InterPro" id="IPR020058">
    <property type="entry name" value="Glu/Gln-tRNA-synth_Ib_cat-dom"/>
</dbReference>
<dbReference type="InterPro" id="IPR000924">
    <property type="entry name" value="Glu/Gln-tRNA-synth"/>
</dbReference>
<dbReference type="Proteomes" id="UP000287502">
    <property type="component" value="Chromosome"/>
</dbReference>
<gene>
    <name evidence="7" type="primary">gltX</name>
    <name evidence="10" type="ORF">EP073_13785</name>
</gene>
<dbReference type="InterPro" id="IPR008925">
    <property type="entry name" value="aa_tRNA-synth_I_cd-bd_sf"/>
</dbReference>
<evidence type="ECO:0000313" key="10">
    <source>
        <dbReference type="EMBL" id="QAR34429.1"/>
    </source>
</evidence>
<evidence type="ECO:0000256" key="2">
    <source>
        <dbReference type="ARBA" id="ARBA00022598"/>
    </source>
</evidence>
<comment type="cofactor">
    <cofactor evidence="7">
        <name>Zn(2+)</name>
        <dbReference type="ChEBI" id="CHEBI:29105"/>
    </cofactor>
    <text evidence="7">Binds 1 zinc ion per subunit.</text>
</comment>
<dbReference type="NCBIfam" id="TIGR00464">
    <property type="entry name" value="gltX_bact"/>
    <property type="match status" value="1"/>
</dbReference>
<evidence type="ECO:0000256" key="1">
    <source>
        <dbReference type="ARBA" id="ARBA00007894"/>
    </source>
</evidence>
<dbReference type="GO" id="GO:0006424">
    <property type="term" value="P:glutamyl-tRNA aminoacylation"/>
    <property type="evidence" value="ECO:0007669"/>
    <property type="project" value="UniProtKB-UniRule"/>
</dbReference>
<dbReference type="Gene3D" id="3.40.50.620">
    <property type="entry name" value="HUPs"/>
    <property type="match status" value="1"/>
</dbReference>
<dbReference type="GO" id="GO:0008270">
    <property type="term" value="F:zinc ion binding"/>
    <property type="evidence" value="ECO:0007669"/>
    <property type="project" value="UniProtKB-UniRule"/>
</dbReference>
<keyword evidence="7" id="KW-0862">Zinc</keyword>
<dbReference type="HAMAP" id="MF_00022">
    <property type="entry name" value="Glu_tRNA_synth_type1"/>
    <property type="match status" value="1"/>
</dbReference>
<name>A0A3R5V367_9BACT</name>
<dbReference type="PROSITE" id="PS00178">
    <property type="entry name" value="AA_TRNA_LIGASE_I"/>
    <property type="match status" value="1"/>
</dbReference>
<feature type="binding site" evidence="7">
    <location>
        <position position="140"/>
    </location>
    <ligand>
        <name>Zn(2+)</name>
        <dbReference type="ChEBI" id="CHEBI:29105"/>
    </ligand>
</feature>
<evidence type="ECO:0000256" key="7">
    <source>
        <dbReference type="HAMAP-Rule" id="MF_00022"/>
    </source>
</evidence>
<feature type="binding site" evidence="7">
    <location>
        <position position="113"/>
    </location>
    <ligand>
        <name>Zn(2+)</name>
        <dbReference type="ChEBI" id="CHEBI:29105"/>
    </ligand>
</feature>
<comment type="subcellular location">
    <subcellularLocation>
        <location evidence="7">Cytoplasm</location>
    </subcellularLocation>
</comment>
<reference evidence="10 11" key="1">
    <citation type="submission" date="2019-01" db="EMBL/GenBank/DDBJ databases">
        <title>Geovibrio thiophilus DSM 11263, complete genome.</title>
        <authorList>
            <person name="Spring S."/>
            <person name="Bunk B."/>
            <person name="Sproer C."/>
        </authorList>
    </citation>
    <scope>NUCLEOTIDE SEQUENCE [LARGE SCALE GENOMIC DNA]</scope>
    <source>
        <strain evidence="10 11">DSM 11263</strain>
    </source>
</reference>
<dbReference type="InterPro" id="IPR004527">
    <property type="entry name" value="Glu-tRNA-ligase_bac/mito"/>
</dbReference>
<evidence type="ECO:0000256" key="4">
    <source>
        <dbReference type="ARBA" id="ARBA00022840"/>
    </source>
</evidence>
<dbReference type="PANTHER" id="PTHR43311:SF2">
    <property type="entry name" value="GLUTAMATE--TRNA LIGASE, MITOCHONDRIAL-RELATED"/>
    <property type="match status" value="1"/>
</dbReference>
<keyword evidence="7" id="KW-0479">Metal-binding</keyword>
<dbReference type="PANTHER" id="PTHR43311">
    <property type="entry name" value="GLUTAMATE--TRNA LIGASE"/>
    <property type="match status" value="1"/>
</dbReference>
<protein>
    <recommendedName>
        <fullName evidence="7">Glutamate--tRNA ligase</fullName>
        <ecNumber evidence="7">6.1.1.17</ecNumber>
    </recommendedName>
    <alternativeName>
        <fullName evidence="7">Glutamyl-tRNA synthetase</fullName>
        <shortName evidence="7">GluRS</shortName>
    </alternativeName>
</protein>
<dbReference type="KEGG" id="gtl:EP073_13785"/>
<comment type="catalytic activity">
    <reaction evidence="7">
        <text>tRNA(Glu) + L-glutamate + ATP = L-glutamyl-tRNA(Glu) + AMP + diphosphate</text>
        <dbReference type="Rhea" id="RHEA:23540"/>
        <dbReference type="Rhea" id="RHEA-COMP:9663"/>
        <dbReference type="Rhea" id="RHEA-COMP:9680"/>
        <dbReference type="ChEBI" id="CHEBI:29985"/>
        <dbReference type="ChEBI" id="CHEBI:30616"/>
        <dbReference type="ChEBI" id="CHEBI:33019"/>
        <dbReference type="ChEBI" id="CHEBI:78442"/>
        <dbReference type="ChEBI" id="CHEBI:78520"/>
        <dbReference type="ChEBI" id="CHEBI:456215"/>
        <dbReference type="EC" id="6.1.1.17"/>
    </reaction>
</comment>
<dbReference type="Pfam" id="PF19269">
    <property type="entry name" value="Anticodon_2"/>
    <property type="match status" value="1"/>
</dbReference>
<dbReference type="OrthoDB" id="9807503at2"/>
<feature type="domain" description="Aminoacyl-tRNA synthetase class I anticodon-binding" evidence="9">
    <location>
        <begin position="338"/>
        <end position="483"/>
    </location>
</feature>
<dbReference type="InterPro" id="IPR049940">
    <property type="entry name" value="GluQ/Sye"/>
</dbReference>
<dbReference type="GO" id="GO:0000049">
    <property type="term" value="F:tRNA binding"/>
    <property type="evidence" value="ECO:0007669"/>
    <property type="project" value="InterPro"/>
</dbReference>
<dbReference type="InterPro" id="IPR014729">
    <property type="entry name" value="Rossmann-like_a/b/a_fold"/>
</dbReference>
<feature type="binding site" evidence="7">
    <location>
        <position position="259"/>
    </location>
    <ligand>
        <name>ATP</name>
        <dbReference type="ChEBI" id="CHEBI:30616"/>
    </ligand>
</feature>
<evidence type="ECO:0000256" key="5">
    <source>
        <dbReference type="ARBA" id="ARBA00022917"/>
    </source>
</evidence>
<dbReference type="EMBL" id="CP035108">
    <property type="protein sequence ID" value="QAR34429.1"/>
    <property type="molecule type" value="Genomic_DNA"/>
</dbReference>
<feature type="short sequence motif" description="'HIGH' region" evidence="7">
    <location>
        <begin position="16"/>
        <end position="26"/>
    </location>
</feature>
<keyword evidence="11" id="KW-1185">Reference proteome</keyword>
<dbReference type="GO" id="GO:0005829">
    <property type="term" value="C:cytosol"/>
    <property type="evidence" value="ECO:0007669"/>
    <property type="project" value="TreeGrafter"/>
</dbReference>
<organism evidence="10 11">
    <name type="scientific">Geovibrio thiophilus</name>
    <dbReference type="NCBI Taxonomy" id="139438"/>
    <lineage>
        <taxon>Bacteria</taxon>
        <taxon>Pseudomonadati</taxon>
        <taxon>Deferribacterota</taxon>
        <taxon>Deferribacteres</taxon>
        <taxon>Deferribacterales</taxon>
        <taxon>Geovibrionaceae</taxon>
        <taxon>Geovibrio</taxon>
    </lineage>
</organism>
<dbReference type="CDD" id="cd00808">
    <property type="entry name" value="GluRS_core"/>
    <property type="match status" value="1"/>
</dbReference>
<dbReference type="GO" id="GO:0005524">
    <property type="term" value="F:ATP binding"/>
    <property type="evidence" value="ECO:0007669"/>
    <property type="project" value="UniProtKB-UniRule"/>
</dbReference>
<keyword evidence="7" id="KW-0963">Cytoplasm</keyword>
<dbReference type="InterPro" id="IPR001412">
    <property type="entry name" value="aa-tRNA-synth_I_CS"/>
</dbReference>
<accession>A0A3R5V367</accession>
<keyword evidence="3 7" id="KW-0547">Nucleotide-binding</keyword>
<dbReference type="Pfam" id="PF00749">
    <property type="entry name" value="tRNA-synt_1c"/>
    <property type="match status" value="1"/>
</dbReference>
<keyword evidence="4 7" id="KW-0067">ATP-binding</keyword>
<feature type="binding site" evidence="7">
    <location>
        <position position="115"/>
    </location>
    <ligand>
        <name>Zn(2+)</name>
        <dbReference type="ChEBI" id="CHEBI:29105"/>
    </ligand>
</feature>
<dbReference type="NCBIfam" id="NF004315">
    <property type="entry name" value="PRK05710.1-4"/>
    <property type="match status" value="1"/>
</dbReference>
<dbReference type="FunFam" id="3.40.50.620:FF:000045">
    <property type="entry name" value="Glutamate--tRNA ligase, mitochondrial"/>
    <property type="match status" value="1"/>
</dbReference>
<keyword evidence="2 7" id="KW-0436">Ligase</keyword>
<evidence type="ECO:0000259" key="8">
    <source>
        <dbReference type="Pfam" id="PF00749"/>
    </source>
</evidence>
<feature type="domain" description="Glutamyl/glutaminyl-tRNA synthetase class Ib catalytic" evidence="8">
    <location>
        <begin position="10"/>
        <end position="325"/>
    </location>
</feature>
<dbReference type="InterPro" id="IPR033910">
    <property type="entry name" value="GluRS_core"/>
</dbReference>
<dbReference type="InterPro" id="IPR020751">
    <property type="entry name" value="aa-tRNA-synth_I_codon-bd_sub2"/>
</dbReference>
<sequence length="487" mass="55265">MLRSQINMSVRVRFAPSPTGHIHVGNARTALFNYLYARNTGGTFILRIEDTDFDRSTLASEELIYEDMKWLLMDWDEGPMKGGAFGPYRQSERFDIYKKYTEELLEKGHAYKCWCTKEELDAEREKARIENRQPVYGGKCRHLSPAQKAELEASGAPFAIRFKIDKDVVHISDSIKGEIDFETGVFGDFIIVRPDGVPVYNYVVVIDDALMNISHVIRGDDHLSNTPKQALIFDALNFSRPEFIHIPMILGEDRSKLSKRHGNTSIEQFRSQGYLNDALFNFLALLSWSDDQEREIIGKEDLIKSFSLDRISTSAAVFDFGKLKWLNGQYIRMKTPEELADLCLPFLMSAGLPADRLDREVYVKMIASIASKMELLGDAPEVMKVYFQYQTPDEDAAEFLKLETTPAVLKSFREKIAAFSGYIKEDEYKDIPKSVQTETGVKGKPLFMAIRVGISGSVKGPEIDKMATLMPVDELLRRLDAALEIIG</sequence>
<dbReference type="EC" id="6.1.1.17" evidence="7"/>
<feature type="binding site" evidence="7">
    <location>
        <position position="142"/>
    </location>
    <ligand>
        <name>Zn(2+)</name>
        <dbReference type="ChEBI" id="CHEBI:29105"/>
    </ligand>
</feature>
<dbReference type="InterPro" id="IPR045462">
    <property type="entry name" value="aa-tRNA-synth_I_cd-bd"/>
</dbReference>